<accession>A0A0Q9WK65</accession>
<reference evidence="1 2" key="1">
    <citation type="journal article" date="2007" name="Nature">
        <title>Evolution of genes and genomes on the Drosophila phylogeny.</title>
        <authorList>
            <consortium name="Drosophila 12 Genomes Consortium"/>
            <person name="Clark A.G."/>
            <person name="Eisen M.B."/>
            <person name="Smith D.R."/>
            <person name="Bergman C.M."/>
            <person name="Oliver B."/>
            <person name="Markow T.A."/>
            <person name="Kaufman T.C."/>
            <person name="Kellis M."/>
            <person name="Gelbart W."/>
            <person name="Iyer V.N."/>
            <person name="Pollard D.A."/>
            <person name="Sackton T.B."/>
            <person name="Larracuente A.M."/>
            <person name="Singh N.D."/>
            <person name="Abad J.P."/>
            <person name="Abt D.N."/>
            <person name="Adryan B."/>
            <person name="Aguade M."/>
            <person name="Akashi H."/>
            <person name="Anderson W.W."/>
            <person name="Aquadro C.F."/>
            <person name="Ardell D.H."/>
            <person name="Arguello R."/>
            <person name="Artieri C.G."/>
            <person name="Barbash D.A."/>
            <person name="Barker D."/>
            <person name="Barsanti P."/>
            <person name="Batterham P."/>
            <person name="Batzoglou S."/>
            <person name="Begun D."/>
            <person name="Bhutkar A."/>
            <person name="Blanco E."/>
            <person name="Bosak S.A."/>
            <person name="Bradley R.K."/>
            <person name="Brand A.D."/>
            <person name="Brent M.R."/>
            <person name="Brooks A.N."/>
            <person name="Brown R.H."/>
            <person name="Butlin R.K."/>
            <person name="Caggese C."/>
            <person name="Calvi B.R."/>
            <person name="Bernardo de Carvalho A."/>
            <person name="Caspi A."/>
            <person name="Castrezana S."/>
            <person name="Celniker S.E."/>
            <person name="Chang J.L."/>
            <person name="Chapple C."/>
            <person name="Chatterji S."/>
            <person name="Chinwalla A."/>
            <person name="Civetta A."/>
            <person name="Clifton S.W."/>
            <person name="Comeron J.M."/>
            <person name="Costello J.C."/>
            <person name="Coyne J.A."/>
            <person name="Daub J."/>
            <person name="David R.G."/>
            <person name="Delcher A.L."/>
            <person name="Delehaunty K."/>
            <person name="Do C.B."/>
            <person name="Ebling H."/>
            <person name="Edwards K."/>
            <person name="Eickbush T."/>
            <person name="Evans J.D."/>
            <person name="Filipski A."/>
            <person name="Findeiss S."/>
            <person name="Freyhult E."/>
            <person name="Fulton L."/>
            <person name="Fulton R."/>
            <person name="Garcia A.C."/>
            <person name="Gardiner A."/>
            <person name="Garfield D.A."/>
            <person name="Garvin B.E."/>
            <person name="Gibson G."/>
            <person name="Gilbert D."/>
            <person name="Gnerre S."/>
            <person name="Godfrey J."/>
            <person name="Good R."/>
            <person name="Gotea V."/>
            <person name="Gravely B."/>
            <person name="Greenberg A.J."/>
            <person name="Griffiths-Jones S."/>
            <person name="Gross S."/>
            <person name="Guigo R."/>
            <person name="Gustafson E.A."/>
            <person name="Haerty W."/>
            <person name="Hahn M.W."/>
            <person name="Halligan D.L."/>
            <person name="Halpern A.L."/>
            <person name="Halter G.M."/>
            <person name="Han M.V."/>
            <person name="Heger A."/>
            <person name="Hillier L."/>
            <person name="Hinrichs A.S."/>
            <person name="Holmes I."/>
            <person name="Hoskins R.A."/>
            <person name="Hubisz M.J."/>
            <person name="Hultmark D."/>
            <person name="Huntley M.A."/>
            <person name="Jaffe D.B."/>
            <person name="Jagadeeshan S."/>
            <person name="Jeck W.R."/>
            <person name="Johnson J."/>
            <person name="Jones C.D."/>
            <person name="Jordan W.C."/>
            <person name="Karpen G.H."/>
            <person name="Kataoka E."/>
            <person name="Keightley P.D."/>
            <person name="Kheradpour P."/>
            <person name="Kirkness E.F."/>
            <person name="Koerich L.B."/>
            <person name="Kristiansen K."/>
            <person name="Kudrna D."/>
            <person name="Kulathinal R.J."/>
            <person name="Kumar S."/>
            <person name="Kwok R."/>
            <person name="Lander E."/>
            <person name="Langley C.H."/>
            <person name="Lapoint R."/>
            <person name="Lazzaro B.P."/>
            <person name="Lee S.J."/>
            <person name="Levesque L."/>
            <person name="Li R."/>
            <person name="Lin C.F."/>
            <person name="Lin M.F."/>
            <person name="Lindblad-Toh K."/>
            <person name="Llopart A."/>
            <person name="Long M."/>
            <person name="Low L."/>
            <person name="Lozovsky E."/>
            <person name="Lu J."/>
            <person name="Luo M."/>
            <person name="Machado C.A."/>
            <person name="Makalowski W."/>
            <person name="Marzo M."/>
            <person name="Matsuda M."/>
            <person name="Matzkin L."/>
            <person name="McAllister B."/>
            <person name="McBride C.S."/>
            <person name="McKernan B."/>
            <person name="McKernan K."/>
            <person name="Mendez-Lago M."/>
            <person name="Minx P."/>
            <person name="Mollenhauer M.U."/>
            <person name="Montooth K."/>
            <person name="Mount S.M."/>
            <person name="Mu X."/>
            <person name="Myers E."/>
            <person name="Negre B."/>
            <person name="Newfeld S."/>
            <person name="Nielsen R."/>
            <person name="Noor M.A."/>
            <person name="O'Grady P."/>
            <person name="Pachter L."/>
            <person name="Papaceit M."/>
            <person name="Parisi M.J."/>
            <person name="Parisi M."/>
            <person name="Parts L."/>
            <person name="Pedersen J.S."/>
            <person name="Pesole G."/>
            <person name="Phillippy A.M."/>
            <person name="Ponting C.P."/>
            <person name="Pop M."/>
            <person name="Porcelli D."/>
            <person name="Powell J.R."/>
            <person name="Prohaska S."/>
            <person name="Pruitt K."/>
            <person name="Puig M."/>
            <person name="Quesneville H."/>
            <person name="Ram K.R."/>
            <person name="Rand D."/>
            <person name="Rasmussen M.D."/>
            <person name="Reed L.K."/>
            <person name="Reenan R."/>
            <person name="Reily A."/>
            <person name="Remington K.A."/>
            <person name="Rieger T.T."/>
            <person name="Ritchie M.G."/>
            <person name="Robin C."/>
            <person name="Rogers Y.H."/>
            <person name="Rohde C."/>
            <person name="Rozas J."/>
            <person name="Rubenfield M.J."/>
            <person name="Ruiz A."/>
            <person name="Russo S."/>
            <person name="Salzberg S.L."/>
            <person name="Sanchez-Gracia A."/>
            <person name="Saranga D.J."/>
            <person name="Sato H."/>
            <person name="Schaeffer S.W."/>
            <person name="Schatz M.C."/>
            <person name="Schlenke T."/>
            <person name="Schwartz R."/>
            <person name="Segarra C."/>
            <person name="Singh R.S."/>
            <person name="Sirot L."/>
            <person name="Sirota M."/>
            <person name="Sisneros N.B."/>
            <person name="Smith C.D."/>
            <person name="Smith T.F."/>
            <person name="Spieth J."/>
            <person name="Stage D.E."/>
            <person name="Stark A."/>
            <person name="Stephan W."/>
            <person name="Strausberg R.L."/>
            <person name="Strempel S."/>
            <person name="Sturgill D."/>
            <person name="Sutton G."/>
            <person name="Sutton G.G."/>
            <person name="Tao W."/>
            <person name="Teichmann S."/>
            <person name="Tobari Y.N."/>
            <person name="Tomimura Y."/>
            <person name="Tsolas J.M."/>
            <person name="Valente V.L."/>
            <person name="Venter E."/>
            <person name="Venter J.C."/>
            <person name="Vicario S."/>
            <person name="Vieira F.G."/>
            <person name="Vilella A.J."/>
            <person name="Villasante A."/>
            <person name="Walenz B."/>
            <person name="Wang J."/>
            <person name="Wasserman M."/>
            <person name="Watts T."/>
            <person name="Wilson D."/>
            <person name="Wilson R.K."/>
            <person name="Wing R.A."/>
            <person name="Wolfner M.F."/>
            <person name="Wong A."/>
            <person name="Wong G.K."/>
            <person name="Wu C.I."/>
            <person name="Wu G."/>
            <person name="Yamamoto D."/>
            <person name="Yang H.P."/>
            <person name="Yang S.P."/>
            <person name="Yorke J.A."/>
            <person name="Yoshida K."/>
            <person name="Zdobnov E."/>
            <person name="Zhang P."/>
            <person name="Zhang Y."/>
            <person name="Zimin A.V."/>
            <person name="Baldwin J."/>
            <person name="Abdouelleil A."/>
            <person name="Abdulkadir J."/>
            <person name="Abebe A."/>
            <person name="Abera B."/>
            <person name="Abreu J."/>
            <person name="Acer S.C."/>
            <person name="Aftuck L."/>
            <person name="Alexander A."/>
            <person name="An P."/>
            <person name="Anderson E."/>
            <person name="Anderson S."/>
            <person name="Arachi H."/>
            <person name="Azer M."/>
            <person name="Bachantsang P."/>
            <person name="Barry A."/>
            <person name="Bayul T."/>
            <person name="Berlin A."/>
            <person name="Bessette D."/>
            <person name="Bloom T."/>
            <person name="Blye J."/>
            <person name="Boguslavskiy L."/>
            <person name="Bonnet C."/>
            <person name="Boukhgalter B."/>
            <person name="Bourzgui I."/>
            <person name="Brown A."/>
            <person name="Cahill P."/>
            <person name="Channer S."/>
            <person name="Cheshatsang Y."/>
            <person name="Chuda L."/>
            <person name="Citroen M."/>
            <person name="Collymore A."/>
            <person name="Cooke P."/>
            <person name="Costello M."/>
            <person name="D'Aco K."/>
            <person name="Daza R."/>
            <person name="De Haan G."/>
            <person name="DeGray S."/>
            <person name="DeMaso C."/>
            <person name="Dhargay N."/>
            <person name="Dooley K."/>
            <person name="Dooley E."/>
            <person name="Doricent M."/>
            <person name="Dorje P."/>
            <person name="Dorjee K."/>
            <person name="Dupes A."/>
            <person name="Elong R."/>
            <person name="Falk J."/>
            <person name="Farina A."/>
            <person name="Faro S."/>
            <person name="Ferguson D."/>
            <person name="Fisher S."/>
            <person name="Foley C.D."/>
            <person name="Franke A."/>
            <person name="Friedrich D."/>
            <person name="Gadbois L."/>
            <person name="Gearin G."/>
            <person name="Gearin C.R."/>
            <person name="Giannoukos G."/>
            <person name="Goode T."/>
            <person name="Graham J."/>
            <person name="Grandbois E."/>
            <person name="Grewal S."/>
            <person name="Gyaltsen K."/>
            <person name="Hafez N."/>
            <person name="Hagos B."/>
            <person name="Hall J."/>
            <person name="Henson C."/>
            <person name="Hollinger A."/>
            <person name="Honan T."/>
            <person name="Huard M.D."/>
            <person name="Hughes L."/>
            <person name="Hurhula B."/>
            <person name="Husby M.E."/>
            <person name="Kamat A."/>
            <person name="Kanga B."/>
            <person name="Kashin S."/>
            <person name="Khazanovich D."/>
            <person name="Kisner P."/>
            <person name="Lance K."/>
            <person name="Lara M."/>
            <person name="Lee W."/>
            <person name="Lennon N."/>
            <person name="Letendre F."/>
            <person name="LeVine R."/>
            <person name="Lipovsky A."/>
            <person name="Liu X."/>
            <person name="Liu J."/>
            <person name="Liu S."/>
            <person name="Lokyitsang T."/>
            <person name="Lokyitsang Y."/>
            <person name="Lubonja R."/>
            <person name="Lui A."/>
            <person name="MacDonald P."/>
            <person name="Magnisalis V."/>
            <person name="Maru K."/>
            <person name="Matthews C."/>
            <person name="McCusker W."/>
            <person name="McDonough S."/>
            <person name="Mehta T."/>
            <person name="Meldrim J."/>
            <person name="Meneus L."/>
            <person name="Mihai O."/>
            <person name="Mihalev A."/>
            <person name="Mihova T."/>
            <person name="Mittelman R."/>
            <person name="Mlenga V."/>
            <person name="Montmayeur A."/>
            <person name="Mulrain L."/>
            <person name="Navidi A."/>
            <person name="Naylor J."/>
            <person name="Negash T."/>
            <person name="Nguyen T."/>
            <person name="Nguyen N."/>
            <person name="Nicol R."/>
            <person name="Norbu C."/>
            <person name="Norbu N."/>
            <person name="Novod N."/>
            <person name="O'Neill B."/>
            <person name="Osman S."/>
            <person name="Markiewicz E."/>
            <person name="Oyono O.L."/>
            <person name="Patti C."/>
            <person name="Phunkhang P."/>
            <person name="Pierre F."/>
            <person name="Priest M."/>
            <person name="Raghuraman S."/>
            <person name="Rege F."/>
            <person name="Reyes R."/>
            <person name="Rise C."/>
            <person name="Rogov P."/>
            <person name="Ross K."/>
            <person name="Ryan E."/>
            <person name="Settipalli S."/>
            <person name="Shea T."/>
            <person name="Sherpa N."/>
            <person name="Shi L."/>
            <person name="Shih D."/>
            <person name="Sparrow T."/>
            <person name="Spaulding J."/>
            <person name="Stalker J."/>
            <person name="Stange-Thomann N."/>
            <person name="Stavropoulos S."/>
            <person name="Stone C."/>
            <person name="Strader C."/>
            <person name="Tesfaye S."/>
            <person name="Thomson T."/>
            <person name="Thoulutsang Y."/>
            <person name="Thoulutsang D."/>
            <person name="Topham K."/>
            <person name="Topping I."/>
            <person name="Tsamla T."/>
            <person name="Vassiliev H."/>
            <person name="Vo A."/>
            <person name="Wangchuk T."/>
            <person name="Wangdi T."/>
            <person name="Weiand M."/>
            <person name="Wilkinson J."/>
            <person name="Wilson A."/>
            <person name="Yadav S."/>
            <person name="Young G."/>
            <person name="Yu Q."/>
            <person name="Zembek L."/>
            <person name="Zhong D."/>
            <person name="Zimmer A."/>
            <person name="Zwirko Z."/>
            <person name="Jaffe D.B."/>
            <person name="Alvarez P."/>
            <person name="Brockman W."/>
            <person name="Butler J."/>
            <person name="Chin C."/>
            <person name="Gnerre S."/>
            <person name="Grabherr M."/>
            <person name="Kleber M."/>
            <person name="Mauceli E."/>
            <person name="MacCallum I."/>
        </authorList>
    </citation>
    <scope>NUCLEOTIDE SEQUENCE [LARGE SCALE GENOMIC DNA]</scope>
    <source>
        <strain evidence="2">Tucson 15010-1051.87</strain>
    </source>
</reference>
<keyword evidence="2" id="KW-1185">Reference proteome</keyword>
<gene>
    <name evidence="1" type="primary">Dvir\GJ26943</name>
    <name evidence="1" type="ORF">Dvir_GJ26943</name>
</gene>
<evidence type="ECO:0000313" key="2">
    <source>
        <dbReference type="Proteomes" id="UP000008792"/>
    </source>
</evidence>
<dbReference type="EMBL" id="CH940649">
    <property type="protein sequence ID" value="KRF81985.1"/>
    <property type="molecule type" value="Genomic_DNA"/>
</dbReference>
<organism evidence="1 2">
    <name type="scientific">Drosophila virilis</name>
    <name type="common">Fruit fly</name>
    <dbReference type="NCBI Taxonomy" id="7244"/>
    <lineage>
        <taxon>Eukaryota</taxon>
        <taxon>Metazoa</taxon>
        <taxon>Ecdysozoa</taxon>
        <taxon>Arthropoda</taxon>
        <taxon>Hexapoda</taxon>
        <taxon>Insecta</taxon>
        <taxon>Pterygota</taxon>
        <taxon>Neoptera</taxon>
        <taxon>Endopterygota</taxon>
        <taxon>Diptera</taxon>
        <taxon>Brachycera</taxon>
        <taxon>Muscomorpha</taxon>
        <taxon>Ephydroidea</taxon>
        <taxon>Drosophilidae</taxon>
        <taxon>Drosophila</taxon>
    </lineage>
</organism>
<dbReference type="Proteomes" id="UP000008792">
    <property type="component" value="Unassembled WGS sequence"/>
</dbReference>
<dbReference type="InParanoid" id="A0A0Q9WK65"/>
<name>A0A0Q9WK65_DROVI</name>
<dbReference type="AlphaFoldDB" id="A0A0Q9WK65"/>
<protein>
    <submittedName>
        <fullName evidence="1">Uncharacterized protein</fullName>
    </submittedName>
</protein>
<sequence length="56" mass="6400">MLERGIRSATSIAPVCKRMRRWRTKQQKSEANAQRVTVQAFGRTGWTGRRQGHGCV</sequence>
<proteinExistence type="predicted"/>
<dbReference type="SMR" id="A0A0Q9WK65"/>
<evidence type="ECO:0000313" key="1">
    <source>
        <dbReference type="EMBL" id="KRF81985.1"/>
    </source>
</evidence>